<dbReference type="InterPro" id="IPR020806">
    <property type="entry name" value="PKS_PP-bd"/>
</dbReference>
<dbReference type="PROSITE" id="PS50075">
    <property type="entry name" value="CARRIER"/>
    <property type="match status" value="1"/>
</dbReference>
<feature type="domain" description="Carrier" evidence="7">
    <location>
        <begin position="618"/>
        <end position="696"/>
    </location>
</feature>
<evidence type="ECO:0000256" key="6">
    <source>
        <dbReference type="ARBA" id="ARBA00023098"/>
    </source>
</evidence>
<dbReference type="InterPro" id="IPR036736">
    <property type="entry name" value="ACP-like_sf"/>
</dbReference>
<dbReference type="InterPro" id="IPR009081">
    <property type="entry name" value="PP-bd_ACP"/>
</dbReference>
<dbReference type="GO" id="GO:0006633">
    <property type="term" value="P:fatty acid biosynthetic process"/>
    <property type="evidence" value="ECO:0007669"/>
    <property type="project" value="TreeGrafter"/>
</dbReference>
<dbReference type="FunFam" id="3.40.50.12780:FF:000013">
    <property type="entry name" value="Long-chain-fatty-acid--AMP ligase FadD32"/>
    <property type="match status" value="1"/>
</dbReference>
<dbReference type="AlphaFoldDB" id="A0A5B1BBL1"/>
<dbReference type="GO" id="GO:0031177">
    <property type="term" value="F:phosphopantetheine binding"/>
    <property type="evidence" value="ECO:0007669"/>
    <property type="project" value="InterPro"/>
</dbReference>
<dbReference type="Gene3D" id="1.10.1200.10">
    <property type="entry name" value="ACP-like"/>
    <property type="match status" value="1"/>
</dbReference>
<dbReference type="OrthoDB" id="9778690at2"/>
<evidence type="ECO:0000256" key="4">
    <source>
        <dbReference type="ARBA" id="ARBA00022598"/>
    </source>
</evidence>
<dbReference type="PANTHER" id="PTHR22754">
    <property type="entry name" value="DISCO-INTERACTING PROTEIN 2 DIP2 -RELATED"/>
    <property type="match status" value="1"/>
</dbReference>
<dbReference type="PANTHER" id="PTHR22754:SF32">
    <property type="entry name" value="DISCO-INTERACTING PROTEIN 2"/>
    <property type="match status" value="1"/>
</dbReference>
<accession>A0A5B1BBL1</accession>
<dbReference type="SUPFAM" id="SSF56801">
    <property type="entry name" value="Acetyl-CoA synthetase-like"/>
    <property type="match status" value="1"/>
</dbReference>
<dbReference type="Proteomes" id="UP000324701">
    <property type="component" value="Unassembled WGS sequence"/>
</dbReference>
<evidence type="ECO:0000256" key="3">
    <source>
        <dbReference type="ARBA" id="ARBA00022553"/>
    </source>
</evidence>
<keyword evidence="2" id="KW-0596">Phosphopantetheine</keyword>
<dbReference type="SUPFAM" id="SSF47336">
    <property type="entry name" value="ACP-like"/>
    <property type="match status" value="1"/>
</dbReference>
<dbReference type="InterPro" id="IPR045851">
    <property type="entry name" value="AMP-bd_C_sf"/>
</dbReference>
<dbReference type="Pfam" id="PF23024">
    <property type="entry name" value="AMP-dom_DIP2-like"/>
    <property type="match status" value="1"/>
</dbReference>
<sequence>MVESSIPAVLQERASLRPDETAFTFVDFERDWAGVAESLTWSQLYRRTSNVAQELRQCGSTGDRAVILAPQGLDYIVSFLASLQAGLTAVPLSVPYGGAHDERTTSVLADTSPVAILTASSVVDLLTPYTQSQSGKNGPSILEVDLLGRDARQIPSGPGSAAAGHQVPETLYLQYTSGSTRTPAGVMVSNENVLANFEQLVTDYFGAYGKLVPADTTVVSWLPFYHDMGFVIGIIFPILAGVRAELTSPVAFLQRPARWMHMLASNARAASAAPNFAFDIAARKTSDDEMAGFDLSGVNWILSGSERVQPGTLKRFADRFAPFNLDPAVVRPSYGMAEATVYIATRTAGEPPKIVNFDSAKLPDGRGERCESDSGTPLVSYGTVDTQLVRIVDPDTGIECPAGTVGEIWVHGANVACGYWQKPEETKRTFGATIVSAAQGTPESPWLRTGDSGFRFDGELFIVGRIKDLLIIYGRNHSPDDIEATIQEITRGRCVAIAVPDDDGVEQPVAIVELKKRDESDEAAMHRMDALRREVTAAVSQAHGLSMADLVLVAQGSIPITTSGKVRRSECVQRYLRDEFTRLDPQCSQAKRCIVDDVDAGAGAQPGLAQRVRTLGQQQYDLLVSAVCEQAARVLGRPGPDDIDPDWAFQELGFDSVKATELLDRLKTVTGLALSSTLAFDYPTPAVLATYLGQLLTGSVAACAQVRSRVDA</sequence>
<dbReference type="Pfam" id="PF00550">
    <property type="entry name" value="PP-binding"/>
    <property type="match status" value="1"/>
</dbReference>
<dbReference type="Gene3D" id="3.40.50.12780">
    <property type="entry name" value="N-terminal domain of ligase-like"/>
    <property type="match status" value="1"/>
</dbReference>
<keyword evidence="5" id="KW-0276">Fatty acid metabolism</keyword>
<dbReference type="FunFam" id="3.30.300.30:FF:000016">
    <property type="entry name" value="Fatty-acid-CoA ligase FadD26"/>
    <property type="match status" value="1"/>
</dbReference>
<proteinExistence type="inferred from homology"/>
<gene>
    <name evidence="8" type="ORF">F0Q45_24865</name>
</gene>
<dbReference type="InterPro" id="IPR000873">
    <property type="entry name" value="AMP-dep_synth/lig_dom"/>
</dbReference>
<dbReference type="SMART" id="SM01294">
    <property type="entry name" value="PKS_PP_betabranch"/>
    <property type="match status" value="1"/>
</dbReference>
<dbReference type="InterPro" id="IPR042099">
    <property type="entry name" value="ANL_N_sf"/>
</dbReference>
<dbReference type="GO" id="GO:0005886">
    <property type="term" value="C:plasma membrane"/>
    <property type="evidence" value="ECO:0007669"/>
    <property type="project" value="TreeGrafter"/>
</dbReference>
<keyword evidence="3" id="KW-0597">Phosphoprotein</keyword>
<dbReference type="InterPro" id="IPR025110">
    <property type="entry name" value="AMP-bd_C"/>
</dbReference>
<reference evidence="8 9" key="1">
    <citation type="submission" date="2019-09" db="EMBL/GenBank/DDBJ databases">
        <title>Report of infection by Mycobacterium simiae a patient suffering from pulmonary tuberculosis.</title>
        <authorList>
            <person name="Mohanty P.S."/>
            <person name="Bansal A.K."/>
            <person name="Singh H."/>
            <person name="Sharma S."/>
            <person name="Patil S.A."/>
            <person name="Upadhaya P."/>
            <person name="Singh P.K."/>
            <person name="Kumar D."/>
            <person name="Kumar S."/>
            <person name="Singh R.K."/>
            <person name="Chaudhary B."/>
        </authorList>
    </citation>
    <scope>NUCLEOTIDE SEQUENCE [LARGE SCALE GENOMIC DNA]</scope>
    <source>
        <strain evidence="8 9">JAL-560-SIM</strain>
    </source>
</reference>
<evidence type="ECO:0000256" key="5">
    <source>
        <dbReference type="ARBA" id="ARBA00022832"/>
    </source>
</evidence>
<dbReference type="GO" id="GO:0071766">
    <property type="term" value="P:Actinobacterium-type cell wall biogenesis"/>
    <property type="evidence" value="ECO:0007669"/>
    <property type="project" value="UniProtKB-ARBA"/>
</dbReference>
<dbReference type="GO" id="GO:0070566">
    <property type="term" value="F:adenylyltransferase activity"/>
    <property type="evidence" value="ECO:0007669"/>
    <property type="project" value="TreeGrafter"/>
</dbReference>
<dbReference type="EMBL" id="VTZN01000290">
    <property type="protein sequence ID" value="KAA1244479.1"/>
    <property type="molecule type" value="Genomic_DNA"/>
</dbReference>
<feature type="non-terminal residue" evidence="8">
    <location>
        <position position="712"/>
    </location>
</feature>
<evidence type="ECO:0000256" key="1">
    <source>
        <dbReference type="ARBA" id="ARBA00006432"/>
    </source>
</evidence>
<dbReference type="PROSITE" id="PS00012">
    <property type="entry name" value="PHOSPHOPANTETHEINE"/>
    <property type="match status" value="1"/>
</dbReference>
<evidence type="ECO:0000313" key="8">
    <source>
        <dbReference type="EMBL" id="KAA1244479.1"/>
    </source>
</evidence>
<dbReference type="NCBIfam" id="NF004509">
    <property type="entry name" value="PRK05850.1"/>
    <property type="match status" value="1"/>
</dbReference>
<evidence type="ECO:0000256" key="2">
    <source>
        <dbReference type="ARBA" id="ARBA00022450"/>
    </source>
</evidence>
<protein>
    <submittedName>
        <fullName evidence="8">AMP-binding protein</fullName>
    </submittedName>
</protein>
<name>A0A5B1BBL1_MYCSI</name>
<dbReference type="InterPro" id="IPR040097">
    <property type="entry name" value="FAAL/FAAC"/>
</dbReference>
<dbReference type="SMART" id="SM00823">
    <property type="entry name" value="PKS_PP"/>
    <property type="match status" value="1"/>
</dbReference>
<keyword evidence="6" id="KW-0443">Lipid metabolism</keyword>
<evidence type="ECO:0000259" key="7">
    <source>
        <dbReference type="PROSITE" id="PS50075"/>
    </source>
</evidence>
<dbReference type="GO" id="GO:0016874">
    <property type="term" value="F:ligase activity"/>
    <property type="evidence" value="ECO:0007669"/>
    <property type="project" value="UniProtKB-KW"/>
</dbReference>
<evidence type="ECO:0000313" key="9">
    <source>
        <dbReference type="Proteomes" id="UP000324701"/>
    </source>
</evidence>
<comment type="caution">
    <text evidence="8">The sequence shown here is derived from an EMBL/GenBank/DDBJ whole genome shotgun (WGS) entry which is preliminary data.</text>
</comment>
<comment type="similarity">
    <text evidence="1">Belongs to the ATP-dependent AMP-binding enzyme family.</text>
</comment>
<keyword evidence="4" id="KW-0436">Ligase</keyword>
<keyword evidence="9" id="KW-1185">Reference proteome</keyword>
<dbReference type="CDD" id="cd05931">
    <property type="entry name" value="FAAL"/>
    <property type="match status" value="1"/>
</dbReference>
<dbReference type="InterPro" id="IPR006162">
    <property type="entry name" value="Ppantetheine_attach_site"/>
</dbReference>
<dbReference type="Pfam" id="PF00501">
    <property type="entry name" value="AMP-binding"/>
    <property type="match status" value="1"/>
</dbReference>
<organism evidence="8 9">
    <name type="scientific">Mycobacterium simiae</name>
    <name type="common">Mycobacterium habana</name>
    <dbReference type="NCBI Taxonomy" id="1784"/>
    <lineage>
        <taxon>Bacteria</taxon>
        <taxon>Bacillati</taxon>
        <taxon>Actinomycetota</taxon>
        <taxon>Actinomycetes</taxon>
        <taxon>Mycobacteriales</taxon>
        <taxon>Mycobacteriaceae</taxon>
        <taxon>Mycobacterium</taxon>
        <taxon>Mycobacterium simiae complex</taxon>
    </lineage>
</organism>
<dbReference type="Gene3D" id="3.30.300.30">
    <property type="match status" value="1"/>
</dbReference>